<dbReference type="InterPro" id="IPR000055">
    <property type="entry name" value="Restrct_endonuc_typeI_TRD"/>
</dbReference>
<evidence type="ECO:0000313" key="5">
    <source>
        <dbReference type="EMBL" id="RGX98366.1"/>
    </source>
</evidence>
<keyword evidence="3" id="KW-0238">DNA-binding</keyword>
<organism evidence="5 6">
    <name type="scientific">Segatella copri</name>
    <dbReference type="NCBI Taxonomy" id="165179"/>
    <lineage>
        <taxon>Bacteria</taxon>
        <taxon>Pseudomonadati</taxon>
        <taxon>Bacteroidota</taxon>
        <taxon>Bacteroidia</taxon>
        <taxon>Bacteroidales</taxon>
        <taxon>Prevotellaceae</taxon>
        <taxon>Segatella</taxon>
    </lineage>
</organism>
<dbReference type="GO" id="GO:0003677">
    <property type="term" value="F:DNA binding"/>
    <property type="evidence" value="ECO:0007669"/>
    <property type="project" value="UniProtKB-KW"/>
</dbReference>
<dbReference type="Pfam" id="PF01420">
    <property type="entry name" value="Methylase_S"/>
    <property type="match status" value="1"/>
</dbReference>
<evidence type="ECO:0000259" key="4">
    <source>
        <dbReference type="Pfam" id="PF01420"/>
    </source>
</evidence>
<dbReference type="Gene3D" id="3.90.220.20">
    <property type="entry name" value="DNA methylase specificity domains"/>
    <property type="match status" value="2"/>
</dbReference>
<dbReference type="InterPro" id="IPR051212">
    <property type="entry name" value="Type-I_RE_S_subunit"/>
</dbReference>
<comment type="caution">
    <text evidence="5">The sequence shown here is derived from an EMBL/GenBank/DDBJ whole genome shotgun (WGS) entry which is preliminary data.</text>
</comment>
<reference evidence="5 6" key="1">
    <citation type="submission" date="2018-08" db="EMBL/GenBank/DDBJ databases">
        <title>A genome reference for cultivated species of the human gut microbiota.</title>
        <authorList>
            <person name="Zou Y."/>
            <person name="Xue W."/>
            <person name="Luo G."/>
        </authorList>
    </citation>
    <scope>NUCLEOTIDE SEQUENCE [LARGE SCALE GENOMIC DNA]</scope>
    <source>
        <strain evidence="5 6">OF03-3</strain>
    </source>
</reference>
<feature type="domain" description="Type I restriction modification DNA specificity" evidence="4">
    <location>
        <begin position="62"/>
        <end position="188"/>
    </location>
</feature>
<dbReference type="SUPFAM" id="SSF116734">
    <property type="entry name" value="DNA methylase specificity domain"/>
    <property type="match status" value="2"/>
</dbReference>
<gene>
    <name evidence="5" type="ORF">DXA63_00900</name>
</gene>
<dbReference type="Proteomes" id="UP000285604">
    <property type="component" value="Unassembled WGS sequence"/>
</dbReference>
<keyword evidence="5" id="KW-0255">Endonuclease</keyword>
<dbReference type="Gene3D" id="1.10.287.1120">
    <property type="entry name" value="Bipartite methylase S protein"/>
    <property type="match status" value="1"/>
</dbReference>
<dbReference type="GO" id="GO:0009307">
    <property type="term" value="P:DNA restriction-modification system"/>
    <property type="evidence" value="ECO:0007669"/>
    <property type="project" value="UniProtKB-KW"/>
</dbReference>
<evidence type="ECO:0000256" key="2">
    <source>
        <dbReference type="ARBA" id="ARBA00022747"/>
    </source>
</evidence>
<evidence type="ECO:0000256" key="3">
    <source>
        <dbReference type="ARBA" id="ARBA00023125"/>
    </source>
</evidence>
<sequence>MEKYNEYKDSGVQWLGEIPSHWELLKMKYAFKERSEKNHPNEEPLCATQSRGVIPQSLYEGRVVVVNKGFEGLKLVKVGDFVISLRSFQGGIEYAYYQGIISAAYTVLQPKESDMAPYFKYMFKSHDYIQLLQTCVTGIREGQNINYPLLAKKAVPIPPMEEQHAIVSYLDTKCSKLDTFISNKEKEITLLQEMKQRVITDAVTRGLNPNVKFKPTNIPWLPEIPEYWKIKRAKNMFKKEQRPIQYDDEIVTCFRDGEVTLRKNRRTSGFTEATDYSHYQHICKGDLVIHQMDAFAGSSGVSDSDGMGTPVLSVCTPKIEGIDNYYYAHVLRIMGKNGFILSLYRGIRERSSDFRFDTFIKQWLPVPPIEEQHAIVSYITERVEKIDSLVEKLSKEIECIKEYKQRLISDVVTGQIKVS</sequence>
<accession>A0AA92UNX7</accession>
<dbReference type="InterPro" id="IPR044946">
    <property type="entry name" value="Restrct_endonuc_typeI_TRD_sf"/>
</dbReference>
<evidence type="ECO:0000313" key="6">
    <source>
        <dbReference type="Proteomes" id="UP000285604"/>
    </source>
</evidence>
<dbReference type="AlphaFoldDB" id="A0AA92UNX7"/>
<evidence type="ECO:0000256" key="1">
    <source>
        <dbReference type="ARBA" id="ARBA00010923"/>
    </source>
</evidence>
<dbReference type="GO" id="GO:0004519">
    <property type="term" value="F:endonuclease activity"/>
    <property type="evidence" value="ECO:0007669"/>
    <property type="project" value="UniProtKB-KW"/>
</dbReference>
<comment type="similarity">
    <text evidence="1">Belongs to the type-I restriction system S methylase family.</text>
</comment>
<keyword evidence="5" id="KW-0378">Hydrolase</keyword>
<keyword evidence="2" id="KW-0680">Restriction system</keyword>
<proteinExistence type="inferred from homology"/>
<dbReference type="PANTHER" id="PTHR43140:SF1">
    <property type="entry name" value="TYPE I RESTRICTION ENZYME ECOKI SPECIFICITY SUBUNIT"/>
    <property type="match status" value="1"/>
</dbReference>
<name>A0AA92UNX7_9BACT</name>
<dbReference type="PANTHER" id="PTHR43140">
    <property type="entry name" value="TYPE-1 RESTRICTION ENZYME ECOKI SPECIFICITY PROTEIN"/>
    <property type="match status" value="1"/>
</dbReference>
<dbReference type="EMBL" id="QSCI01000002">
    <property type="protein sequence ID" value="RGX98366.1"/>
    <property type="molecule type" value="Genomic_DNA"/>
</dbReference>
<keyword evidence="5" id="KW-0540">Nuclease</keyword>
<protein>
    <submittedName>
        <fullName evidence="5">Restriction endonuclease subunit S</fullName>
    </submittedName>
</protein>